<reference evidence="1" key="1">
    <citation type="journal article" date="2017" name="Nature">
        <title>The sunflower genome provides insights into oil metabolism, flowering and Asterid evolution.</title>
        <authorList>
            <person name="Badouin H."/>
            <person name="Gouzy J."/>
            <person name="Grassa C.J."/>
            <person name="Murat F."/>
            <person name="Staton S.E."/>
            <person name="Cottret L."/>
            <person name="Lelandais-Briere C."/>
            <person name="Owens G.L."/>
            <person name="Carrere S."/>
            <person name="Mayjonade B."/>
            <person name="Legrand L."/>
            <person name="Gill N."/>
            <person name="Kane N.C."/>
            <person name="Bowers J.E."/>
            <person name="Hubner S."/>
            <person name="Bellec A."/>
            <person name="Berard A."/>
            <person name="Berges H."/>
            <person name="Blanchet N."/>
            <person name="Boniface M.C."/>
            <person name="Brunel D."/>
            <person name="Catrice O."/>
            <person name="Chaidir N."/>
            <person name="Claudel C."/>
            <person name="Donnadieu C."/>
            <person name="Faraut T."/>
            <person name="Fievet G."/>
            <person name="Helmstetter N."/>
            <person name="King M."/>
            <person name="Knapp S.J."/>
            <person name="Lai Z."/>
            <person name="Le Paslier M.C."/>
            <person name="Lippi Y."/>
            <person name="Lorenzon L."/>
            <person name="Mandel J.R."/>
            <person name="Marage G."/>
            <person name="Marchand G."/>
            <person name="Marquand E."/>
            <person name="Bret-Mestries E."/>
            <person name="Morien E."/>
            <person name="Nambeesan S."/>
            <person name="Nguyen T."/>
            <person name="Pegot-Espagnet P."/>
            <person name="Pouilly N."/>
            <person name="Raftis F."/>
            <person name="Sallet E."/>
            <person name="Schiex T."/>
            <person name="Thomas J."/>
            <person name="Vandecasteele C."/>
            <person name="Vares D."/>
            <person name="Vear F."/>
            <person name="Vautrin S."/>
            <person name="Crespi M."/>
            <person name="Mangin B."/>
            <person name="Burke J.M."/>
            <person name="Salse J."/>
            <person name="Munos S."/>
            <person name="Vincourt P."/>
            <person name="Rieseberg L.H."/>
            <person name="Langlade N.B."/>
        </authorList>
    </citation>
    <scope>NUCLEOTIDE SEQUENCE</scope>
    <source>
        <tissue evidence="1">Leaves</tissue>
    </source>
</reference>
<dbReference type="AlphaFoldDB" id="A0A9K3NMW9"/>
<dbReference type="Proteomes" id="UP000215914">
    <property type="component" value="Unassembled WGS sequence"/>
</dbReference>
<gene>
    <name evidence="1" type="ORF">HanXRQr2_Chr05g0218311</name>
</gene>
<dbReference type="EMBL" id="MNCJ02000320">
    <property type="protein sequence ID" value="KAF5806181.1"/>
    <property type="molecule type" value="Genomic_DNA"/>
</dbReference>
<name>A0A9K3NMW9_HELAN</name>
<dbReference type="Gramene" id="mRNA:HanXRQr2_Chr05g0218311">
    <property type="protein sequence ID" value="CDS:HanXRQr2_Chr05g0218311.1"/>
    <property type="gene ID" value="HanXRQr2_Chr05g0218311"/>
</dbReference>
<evidence type="ECO:0000313" key="1">
    <source>
        <dbReference type="EMBL" id="KAF5806181.1"/>
    </source>
</evidence>
<protein>
    <submittedName>
        <fullName evidence="1">Uncharacterized protein</fullName>
    </submittedName>
</protein>
<organism evidence="1 2">
    <name type="scientific">Helianthus annuus</name>
    <name type="common">Common sunflower</name>
    <dbReference type="NCBI Taxonomy" id="4232"/>
    <lineage>
        <taxon>Eukaryota</taxon>
        <taxon>Viridiplantae</taxon>
        <taxon>Streptophyta</taxon>
        <taxon>Embryophyta</taxon>
        <taxon>Tracheophyta</taxon>
        <taxon>Spermatophyta</taxon>
        <taxon>Magnoliopsida</taxon>
        <taxon>eudicotyledons</taxon>
        <taxon>Gunneridae</taxon>
        <taxon>Pentapetalae</taxon>
        <taxon>asterids</taxon>
        <taxon>campanulids</taxon>
        <taxon>Asterales</taxon>
        <taxon>Asteraceae</taxon>
        <taxon>Asteroideae</taxon>
        <taxon>Heliantheae alliance</taxon>
        <taxon>Heliantheae</taxon>
        <taxon>Helianthus</taxon>
    </lineage>
</organism>
<keyword evidence="2" id="KW-1185">Reference proteome</keyword>
<comment type="caution">
    <text evidence="1">The sequence shown here is derived from an EMBL/GenBank/DDBJ whole genome shotgun (WGS) entry which is preliminary data.</text>
</comment>
<evidence type="ECO:0000313" key="2">
    <source>
        <dbReference type="Proteomes" id="UP000215914"/>
    </source>
</evidence>
<proteinExistence type="predicted"/>
<accession>A0A9K3NMW9</accession>
<reference evidence="1" key="2">
    <citation type="submission" date="2020-06" db="EMBL/GenBank/DDBJ databases">
        <title>Helianthus annuus Genome sequencing and assembly Release 2.</title>
        <authorList>
            <person name="Gouzy J."/>
            <person name="Langlade N."/>
            <person name="Munos S."/>
        </authorList>
    </citation>
    <scope>NUCLEOTIDE SEQUENCE</scope>
    <source>
        <tissue evidence="1">Leaves</tissue>
    </source>
</reference>
<sequence length="72" mass="8078">MPSKTFTLHPNPSSAVHFLSILHTDRDLTDDFVFTRIHLSPSFYLISLTTHISPDLFNLLSLSLATQAHAND</sequence>